<evidence type="ECO:0000313" key="1">
    <source>
        <dbReference type="EMBL" id="RDH41018.1"/>
    </source>
</evidence>
<dbReference type="GO" id="GO:0016787">
    <property type="term" value="F:hydrolase activity"/>
    <property type="evidence" value="ECO:0007669"/>
    <property type="project" value="UniProtKB-KW"/>
</dbReference>
<keyword evidence="2" id="KW-1185">Reference proteome</keyword>
<sequence length="199" mass="22744">MVLFEKLLTFIKKNSIYWQYIGLILLSLGIEKGYASTYGLQISYGTGKPDQLKGYRIALQKFWPWLGLPQAPINLSGYWDFSYANWYVNPPQANQPSSISILAASPIIRLQSREAWLLAAQPYLELGIGASYLSNNHLGHRNLGGQFAFQDLIGFGLRWSKAQTWSLSYHYLHYSNAHLFPPNQGIDVKHLFTLGYEFY</sequence>
<reference evidence="1 2" key="2">
    <citation type="journal article" date="2018" name="J. Invertebr. Pathol.">
        <title>'Candidatus Aquirickettsiella gammari' (Gammaproteobacteria: Legionellales: Coxiellaceae): A bacterial pathogen of the freshwater crustacean Gammarus fossarum (Malacostraca: Amphipoda).</title>
        <authorList>
            <person name="Bojko J."/>
            <person name="Dunn A.M."/>
            <person name="Stebbing P.D."/>
            <person name="van Aerle R."/>
            <person name="Bacela-Spychalska K."/>
            <person name="Bean T.P."/>
            <person name="Urrutia A."/>
            <person name="Stentiford G.D."/>
        </authorList>
    </citation>
    <scope>NUCLEOTIDE SEQUENCE [LARGE SCALE GENOMIC DNA]</scope>
    <source>
        <strain evidence="1">RA15029</strain>
    </source>
</reference>
<dbReference type="InterPro" id="IPR018550">
    <property type="entry name" value="Lipid-A_deacylase-rel"/>
</dbReference>
<dbReference type="EMBL" id="NMOS02000002">
    <property type="protein sequence ID" value="RDH41018.1"/>
    <property type="molecule type" value="Genomic_DNA"/>
</dbReference>
<reference evidence="1 2" key="1">
    <citation type="journal article" date="2017" name="Int. J. Syst. Evol. Microbiol.">
        <title>Aquarickettsiella crustaci n. gen. n. sp. (Gammaproteobacteria: Legionellales: Coxiellaceae); a bacterial pathogen of the freshwater crustacean: Gammarus fossarum (Malacostraca: Amphipoda).</title>
        <authorList>
            <person name="Bojko J."/>
            <person name="Dunn A.M."/>
            <person name="Stebbing P.D."/>
            <person name="Van Aerle R."/>
            <person name="Bacela-Spychalska K."/>
            <person name="Bean T.P."/>
            <person name="Stentiford G.D."/>
        </authorList>
    </citation>
    <scope>NUCLEOTIDE SEQUENCE [LARGE SCALE GENOMIC DNA]</scope>
    <source>
        <strain evidence="1">RA15029</strain>
    </source>
</reference>
<name>A0A370CJJ6_9COXI</name>
<comment type="caution">
    <text evidence="1">The sequence shown here is derived from an EMBL/GenBank/DDBJ whole genome shotgun (WGS) entry which is preliminary data.</text>
</comment>
<dbReference type="Pfam" id="PF09411">
    <property type="entry name" value="PagL"/>
    <property type="match status" value="1"/>
</dbReference>
<dbReference type="SUPFAM" id="SSF56925">
    <property type="entry name" value="OMPA-like"/>
    <property type="match status" value="1"/>
</dbReference>
<dbReference type="InterPro" id="IPR011250">
    <property type="entry name" value="OMP/PagP_B-barrel"/>
</dbReference>
<accession>A0A370CJJ6</accession>
<protein>
    <submittedName>
        <fullName evidence="1">Acyloxyacyl hydrolase</fullName>
    </submittedName>
</protein>
<dbReference type="Gene3D" id="2.40.160.20">
    <property type="match status" value="1"/>
</dbReference>
<dbReference type="Proteomes" id="UP000226429">
    <property type="component" value="Unassembled WGS sequence"/>
</dbReference>
<organism evidence="1 2">
    <name type="scientific">Candidatus Aquirickettsiella gammari</name>
    <dbReference type="NCBI Taxonomy" id="2016198"/>
    <lineage>
        <taxon>Bacteria</taxon>
        <taxon>Pseudomonadati</taxon>
        <taxon>Pseudomonadota</taxon>
        <taxon>Gammaproteobacteria</taxon>
        <taxon>Legionellales</taxon>
        <taxon>Coxiellaceae</taxon>
        <taxon>Candidatus Aquirickettsiella</taxon>
    </lineage>
</organism>
<evidence type="ECO:0000313" key="2">
    <source>
        <dbReference type="Proteomes" id="UP000226429"/>
    </source>
</evidence>
<proteinExistence type="predicted"/>
<keyword evidence="1" id="KW-0378">Hydrolase</keyword>
<dbReference type="AlphaFoldDB" id="A0A370CJJ6"/>
<gene>
    <name evidence="1" type="ORF">CFE62_001275</name>
</gene>